<organism evidence="7 8">
    <name type="scientific">Edaphochlamys debaryana</name>
    <dbReference type="NCBI Taxonomy" id="47281"/>
    <lineage>
        <taxon>Eukaryota</taxon>
        <taxon>Viridiplantae</taxon>
        <taxon>Chlorophyta</taxon>
        <taxon>core chlorophytes</taxon>
        <taxon>Chlorophyceae</taxon>
        <taxon>CS clade</taxon>
        <taxon>Chlamydomonadales</taxon>
        <taxon>Chlamydomonadales incertae sedis</taxon>
        <taxon>Edaphochlamys</taxon>
    </lineage>
</organism>
<evidence type="ECO:0000256" key="1">
    <source>
        <dbReference type="ARBA" id="ARBA00004141"/>
    </source>
</evidence>
<reference evidence="7" key="1">
    <citation type="journal article" date="2020" name="bioRxiv">
        <title>Comparative genomics of Chlamydomonas.</title>
        <authorList>
            <person name="Craig R.J."/>
            <person name="Hasan A.R."/>
            <person name="Ness R.W."/>
            <person name="Keightley P.D."/>
        </authorList>
    </citation>
    <scope>NUCLEOTIDE SEQUENCE</scope>
    <source>
        <strain evidence="7">CCAP 11/70</strain>
    </source>
</reference>
<dbReference type="EMBL" id="JAEHOE010000006">
    <property type="protein sequence ID" value="KAG2499723.1"/>
    <property type="molecule type" value="Genomic_DNA"/>
</dbReference>
<dbReference type="Proteomes" id="UP000612055">
    <property type="component" value="Unassembled WGS sequence"/>
</dbReference>
<dbReference type="AlphaFoldDB" id="A0A836C587"/>
<feature type="transmembrane region" description="Helical" evidence="6">
    <location>
        <begin position="70"/>
        <end position="89"/>
    </location>
</feature>
<comment type="similarity">
    <text evidence="2">Belongs to the acetate uptake transporter (AceTr) (TC 2.A.96) family.</text>
</comment>
<evidence type="ECO:0000256" key="2">
    <source>
        <dbReference type="ARBA" id="ARBA00005587"/>
    </source>
</evidence>
<dbReference type="Pfam" id="PF01184">
    <property type="entry name" value="Gpr1_Fun34_YaaH"/>
    <property type="match status" value="1"/>
</dbReference>
<protein>
    <submittedName>
        <fullName evidence="7">Uncharacterized protein</fullName>
    </submittedName>
</protein>
<feature type="transmembrane region" description="Helical" evidence="6">
    <location>
        <begin position="6"/>
        <end position="27"/>
    </location>
</feature>
<feature type="transmembrane region" description="Helical" evidence="6">
    <location>
        <begin position="47"/>
        <end position="64"/>
    </location>
</feature>
<dbReference type="GO" id="GO:0005886">
    <property type="term" value="C:plasma membrane"/>
    <property type="evidence" value="ECO:0007669"/>
    <property type="project" value="TreeGrafter"/>
</dbReference>
<dbReference type="OrthoDB" id="2013617at2759"/>
<sequence>MLDGVYGNVFGGTAFASYCAFWMGWFLAERDSADVAALPQARVGQTIWCGLWGTLTLGFLVVAVRKSACLTAVFASLVVTFALLGAGVWDSRCERAAGYIGFSCGSSAIYVAFATLYQHELRLRGSHSTPVKVPAIFEVG</sequence>
<evidence type="ECO:0000256" key="6">
    <source>
        <dbReference type="SAM" id="Phobius"/>
    </source>
</evidence>
<evidence type="ECO:0000256" key="5">
    <source>
        <dbReference type="ARBA" id="ARBA00023136"/>
    </source>
</evidence>
<comment type="caution">
    <text evidence="7">The sequence shown here is derived from an EMBL/GenBank/DDBJ whole genome shotgun (WGS) entry which is preliminary data.</text>
</comment>
<evidence type="ECO:0000256" key="3">
    <source>
        <dbReference type="ARBA" id="ARBA00022692"/>
    </source>
</evidence>
<gene>
    <name evidence="7" type="ORF">HYH03_002657</name>
</gene>
<dbReference type="PANTHER" id="PTHR30178">
    <property type="entry name" value="INNER MEMBRANE PROTEIN YAAH"/>
    <property type="match status" value="1"/>
</dbReference>
<evidence type="ECO:0000256" key="4">
    <source>
        <dbReference type="ARBA" id="ARBA00022989"/>
    </source>
</evidence>
<comment type="subcellular location">
    <subcellularLocation>
        <location evidence="1">Membrane</location>
        <topology evidence="1">Multi-pass membrane protein</topology>
    </subcellularLocation>
</comment>
<dbReference type="NCBIfam" id="NF038013">
    <property type="entry name" value="AceTr_1"/>
    <property type="match status" value="1"/>
</dbReference>
<dbReference type="GO" id="GO:0071422">
    <property type="term" value="P:succinate transmembrane transport"/>
    <property type="evidence" value="ECO:0007669"/>
    <property type="project" value="TreeGrafter"/>
</dbReference>
<evidence type="ECO:0000313" key="8">
    <source>
        <dbReference type="Proteomes" id="UP000612055"/>
    </source>
</evidence>
<keyword evidence="8" id="KW-1185">Reference proteome</keyword>
<accession>A0A836C587</accession>
<name>A0A836C587_9CHLO</name>
<feature type="transmembrane region" description="Helical" evidence="6">
    <location>
        <begin position="96"/>
        <end position="117"/>
    </location>
</feature>
<proteinExistence type="inferred from homology"/>
<evidence type="ECO:0000313" key="7">
    <source>
        <dbReference type="EMBL" id="KAG2499723.1"/>
    </source>
</evidence>
<dbReference type="GO" id="GO:0015360">
    <property type="term" value="F:acetate:proton symporter activity"/>
    <property type="evidence" value="ECO:0007669"/>
    <property type="project" value="TreeGrafter"/>
</dbReference>
<keyword evidence="5 6" id="KW-0472">Membrane</keyword>
<dbReference type="InterPro" id="IPR000791">
    <property type="entry name" value="Gpr1/Fun34/SatP-like"/>
</dbReference>
<keyword evidence="4 6" id="KW-1133">Transmembrane helix</keyword>
<dbReference type="InterPro" id="IPR047623">
    <property type="entry name" value="SatP"/>
</dbReference>
<dbReference type="PANTHER" id="PTHR30178:SF3">
    <property type="entry name" value="SUCCINATE-ACETATE_PROTON SYMPORTER SATP"/>
    <property type="match status" value="1"/>
</dbReference>
<keyword evidence="3 6" id="KW-0812">Transmembrane</keyword>